<keyword evidence="2" id="KW-1185">Reference proteome</keyword>
<organism evidence="1 2">
    <name type="scientific">Nephila pilipes</name>
    <name type="common">Giant wood spider</name>
    <name type="synonym">Nephila maculata</name>
    <dbReference type="NCBI Taxonomy" id="299642"/>
    <lineage>
        <taxon>Eukaryota</taxon>
        <taxon>Metazoa</taxon>
        <taxon>Ecdysozoa</taxon>
        <taxon>Arthropoda</taxon>
        <taxon>Chelicerata</taxon>
        <taxon>Arachnida</taxon>
        <taxon>Araneae</taxon>
        <taxon>Araneomorphae</taxon>
        <taxon>Entelegynae</taxon>
        <taxon>Araneoidea</taxon>
        <taxon>Nephilidae</taxon>
        <taxon>Nephila</taxon>
    </lineage>
</organism>
<reference evidence="1" key="1">
    <citation type="submission" date="2020-08" db="EMBL/GenBank/DDBJ databases">
        <title>Multicomponent nature underlies the extraordinary mechanical properties of spider dragline silk.</title>
        <authorList>
            <person name="Kono N."/>
            <person name="Nakamura H."/>
            <person name="Mori M."/>
            <person name="Yoshida Y."/>
            <person name="Ohtoshi R."/>
            <person name="Malay A.D."/>
            <person name="Moran D.A.P."/>
            <person name="Tomita M."/>
            <person name="Numata K."/>
            <person name="Arakawa K."/>
        </authorList>
    </citation>
    <scope>NUCLEOTIDE SEQUENCE</scope>
</reference>
<protein>
    <submittedName>
        <fullName evidence="1">Uncharacterized protein</fullName>
    </submittedName>
</protein>
<accession>A0A8X6QJ91</accession>
<evidence type="ECO:0000313" key="2">
    <source>
        <dbReference type="Proteomes" id="UP000887013"/>
    </source>
</evidence>
<dbReference type="AlphaFoldDB" id="A0A8X6QJ91"/>
<dbReference type="Proteomes" id="UP000887013">
    <property type="component" value="Unassembled WGS sequence"/>
</dbReference>
<evidence type="ECO:0000313" key="1">
    <source>
        <dbReference type="EMBL" id="GFU16587.1"/>
    </source>
</evidence>
<proteinExistence type="predicted"/>
<gene>
    <name evidence="1" type="ORF">NPIL_687901</name>
</gene>
<comment type="caution">
    <text evidence="1">The sequence shown here is derived from an EMBL/GenBank/DDBJ whole genome shotgun (WGS) entry which is preliminary data.</text>
</comment>
<dbReference type="EMBL" id="BMAW01126394">
    <property type="protein sequence ID" value="GFU16587.1"/>
    <property type="molecule type" value="Genomic_DNA"/>
</dbReference>
<sequence>MANYDLDLPNNEHLKRTDSKKYFNFIAKNCIPKLRELVDEESGEPIFLELRFSDLPDVAQENLVPCKKLILHIENRYIRTRYNLKQFFLKENIESIMEEGQLPYLPKTEKGKNKFSRN</sequence>
<name>A0A8X6QJ91_NEPPI</name>